<dbReference type="GO" id="GO:0000030">
    <property type="term" value="F:mannosyltransferase activity"/>
    <property type="evidence" value="ECO:0007669"/>
    <property type="project" value="TreeGrafter"/>
</dbReference>
<dbReference type="InterPro" id="IPR019734">
    <property type="entry name" value="TPR_rpt"/>
</dbReference>
<dbReference type="EMBL" id="CP000878">
    <property type="protein sequence ID" value="ABX09372.1"/>
    <property type="molecule type" value="Genomic_DNA"/>
</dbReference>
<protein>
    <submittedName>
        <fullName evidence="2">Flp pilus assembly protein TadD</fullName>
    </submittedName>
</protein>
<feature type="repeat" description="TPR" evidence="1">
    <location>
        <begin position="160"/>
        <end position="193"/>
    </location>
</feature>
<dbReference type="HOGENOM" id="CLU_017034_0_1_3"/>
<dbReference type="Pfam" id="PF13469">
    <property type="entry name" value="Sulfotransfer_3"/>
    <property type="match status" value="1"/>
</dbReference>
<dbReference type="AlphaFoldDB" id="A9BC10"/>
<evidence type="ECO:0000313" key="2">
    <source>
        <dbReference type="EMBL" id="ABX09372.1"/>
    </source>
</evidence>
<feature type="repeat" description="TPR" evidence="1">
    <location>
        <begin position="194"/>
        <end position="227"/>
    </location>
</feature>
<reference evidence="2 3" key="1">
    <citation type="journal article" date="2007" name="PLoS Genet.">
        <title>Patterns and implications of gene gain and loss in the evolution of Prochlorococcus.</title>
        <authorList>
            <person name="Kettler G.C."/>
            <person name="Martiny A.C."/>
            <person name="Huang K."/>
            <person name="Zucker J."/>
            <person name="Coleman M.L."/>
            <person name="Rodrigue S."/>
            <person name="Chen F."/>
            <person name="Lapidus A."/>
            <person name="Ferriera S."/>
            <person name="Johnson J."/>
            <person name="Steglich C."/>
            <person name="Church G.M."/>
            <person name="Richardson P."/>
            <person name="Chisholm S.W."/>
        </authorList>
    </citation>
    <scope>NUCLEOTIDE SEQUENCE [LARGE SCALE GENOMIC DNA]</scope>
    <source>
        <strain evidence="3">MIT 9211</strain>
    </source>
</reference>
<dbReference type="GO" id="GO:0035269">
    <property type="term" value="P:protein O-linked glycosylation via mannose"/>
    <property type="evidence" value="ECO:0007669"/>
    <property type="project" value="TreeGrafter"/>
</dbReference>
<dbReference type="KEGG" id="pmj:P9211_14411"/>
<sequence>MNGFGEKKISNKKKFHNQLSEVQINQLMTGAIRHLSSGNFVDAEACYMKLINAGFKDPRVYSNIGAIYKQRNNLDKACFYLKKAVTLFPEYADAYSNLALILKEKGELKEAELYARKAISLKPNLCDAYLILGGILQDQGDLDQAILCTRKAIILDPNLASSHLNLGVLLKEKGNLKEAEDATRKAISLQSNLANAHLNLGVLLKEKGNLKEAEDATRKAISLQSNLANAHLNLGILLKDLGKLKEAEKTLIKAIQIDGLLAPAYYSLSTLTDYSNERELEDKLFKINLDNLDNLSFKIDLCFARSNILHKKNLFLESSEYLKEANKIKLQLYPSNANKQIKKSIEILDKYKDYQEDIPVTSPVSNCIFIVGMPRSGSTLLESILSMKEKVVDLGETVIFEQAFSEWNMQDKQSKGKSLFEIYYEKRSSFAEKECITTDKNLYNYMYSGFIASQFPAAKIIHCYRNPLDNILSMYRANFAKGNYYSSSILDCSKVLSNHIYLMNYYKKLYPEKIYSLDYDQLVISPKDQIRSLINWLGWEWEELYLSPDKSNRAVSTASNVQVRYPINNKSLYGWKKYTELLKPAIDYLDQKII</sequence>
<dbReference type="Proteomes" id="UP000000788">
    <property type="component" value="Chromosome"/>
</dbReference>
<dbReference type="PANTHER" id="PTHR44216:SF3">
    <property type="entry name" value="PROTEIN O-MANNOSYL-TRANSFERASE TMTC2"/>
    <property type="match status" value="1"/>
</dbReference>
<organism evidence="2 3">
    <name type="scientific">Prochlorococcus marinus (strain MIT 9211)</name>
    <dbReference type="NCBI Taxonomy" id="93059"/>
    <lineage>
        <taxon>Bacteria</taxon>
        <taxon>Bacillati</taxon>
        <taxon>Cyanobacteriota</taxon>
        <taxon>Cyanophyceae</taxon>
        <taxon>Synechococcales</taxon>
        <taxon>Prochlorococcaceae</taxon>
        <taxon>Prochlorococcus</taxon>
    </lineage>
</organism>
<dbReference type="RefSeq" id="WP_012195993.1">
    <property type="nucleotide sequence ID" value="NC_009976.1"/>
</dbReference>
<dbReference type="PROSITE" id="PS50005">
    <property type="entry name" value="TPR"/>
    <property type="match status" value="5"/>
</dbReference>
<keyword evidence="3" id="KW-1185">Reference proteome</keyword>
<dbReference type="SMART" id="SM00028">
    <property type="entry name" value="TPR"/>
    <property type="match status" value="6"/>
</dbReference>
<evidence type="ECO:0000256" key="1">
    <source>
        <dbReference type="PROSITE-ProRule" id="PRU00339"/>
    </source>
</evidence>
<keyword evidence="1" id="KW-0802">TPR repeat</keyword>
<feature type="repeat" description="TPR" evidence="1">
    <location>
        <begin position="58"/>
        <end position="91"/>
    </location>
</feature>
<name>A9BC10_PROM4</name>
<dbReference type="InterPro" id="IPR011990">
    <property type="entry name" value="TPR-like_helical_dom_sf"/>
</dbReference>
<dbReference type="STRING" id="93059.P9211_14411"/>
<dbReference type="PANTHER" id="PTHR44216">
    <property type="entry name" value="PROTEIN O-MANNOSYL-TRANSFERASE TMTC2"/>
    <property type="match status" value="1"/>
</dbReference>
<dbReference type="OrthoDB" id="536969at2"/>
<accession>A9BC10</accession>
<feature type="repeat" description="TPR" evidence="1">
    <location>
        <begin position="92"/>
        <end position="125"/>
    </location>
</feature>
<dbReference type="eggNOG" id="COG0457">
    <property type="taxonomic scope" value="Bacteria"/>
</dbReference>
<dbReference type="InterPro" id="IPR027417">
    <property type="entry name" value="P-loop_NTPase"/>
</dbReference>
<dbReference type="Gene3D" id="1.25.40.10">
    <property type="entry name" value="Tetratricopeptide repeat domain"/>
    <property type="match status" value="3"/>
</dbReference>
<evidence type="ECO:0000313" key="3">
    <source>
        <dbReference type="Proteomes" id="UP000000788"/>
    </source>
</evidence>
<proteinExistence type="predicted"/>
<dbReference type="Gene3D" id="3.40.50.300">
    <property type="entry name" value="P-loop containing nucleotide triphosphate hydrolases"/>
    <property type="match status" value="1"/>
</dbReference>
<feature type="repeat" description="TPR" evidence="1">
    <location>
        <begin position="126"/>
        <end position="159"/>
    </location>
</feature>
<dbReference type="SUPFAM" id="SSF52540">
    <property type="entry name" value="P-loop containing nucleoside triphosphate hydrolases"/>
    <property type="match status" value="1"/>
</dbReference>
<gene>
    <name evidence="2" type="ordered locus">P9211_14411</name>
</gene>
<dbReference type="Pfam" id="PF13414">
    <property type="entry name" value="TPR_11"/>
    <property type="match status" value="1"/>
</dbReference>
<dbReference type="PROSITE" id="PS50293">
    <property type="entry name" value="TPR_REGION"/>
    <property type="match status" value="1"/>
</dbReference>
<dbReference type="Pfam" id="PF13181">
    <property type="entry name" value="TPR_8"/>
    <property type="match status" value="4"/>
</dbReference>
<dbReference type="SUPFAM" id="SSF48452">
    <property type="entry name" value="TPR-like"/>
    <property type="match status" value="1"/>
</dbReference>
<dbReference type="InterPro" id="IPR052384">
    <property type="entry name" value="TMTC_O-mannosyltransferase"/>
</dbReference>